<evidence type="ECO:0000313" key="1">
    <source>
        <dbReference type="EMBL" id="TWU03455.1"/>
    </source>
</evidence>
<organism evidence="1 2">
    <name type="scientific">Neorhodopirellula pilleata</name>
    <dbReference type="NCBI Taxonomy" id="2714738"/>
    <lineage>
        <taxon>Bacteria</taxon>
        <taxon>Pseudomonadati</taxon>
        <taxon>Planctomycetota</taxon>
        <taxon>Planctomycetia</taxon>
        <taxon>Pirellulales</taxon>
        <taxon>Pirellulaceae</taxon>
        <taxon>Neorhodopirellula</taxon>
    </lineage>
</organism>
<evidence type="ECO:0000313" key="2">
    <source>
        <dbReference type="Proteomes" id="UP000316213"/>
    </source>
</evidence>
<protein>
    <submittedName>
        <fullName evidence="1">Uncharacterized protein</fullName>
    </submittedName>
</protein>
<proteinExistence type="predicted"/>
<dbReference type="AlphaFoldDB" id="A0A5C6ATY4"/>
<sequence>MRNTFPGLSNLFRSPYALSVISRWSSEASTTGQQNATSPLAPNGDAAHSLRMLRPRSGSTYIHFFPIHRCAARPVANCLDPFGIVETRLPSSGFDVWEADGGVRTHFGFVLQFWQED</sequence>
<keyword evidence="2" id="KW-1185">Reference proteome</keyword>
<gene>
    <name evidence="1" type="ORF">Pla100_03820</name>
</gene>
<dbReference type="EMBL" id="SJPM01000001">
    <property type="protein sequence ID" value="TWU03455.1"/>
    <property type="molecule type" value="Genomic_DNA"/>
</dbReference>
<reference evidence="1 2" key="1">
    <citation type="submission" date="2019-02" db="EMBL/GenBank/DDBJ databases">
        <title>Deep-cultivation of Planctomycetes and their phenomic and genomic characterization uncovers novel biology.</title>
        <authorList>
            <person name="Wiegand S."/>
            <person name="Jogler M."/>
            <person name="Boedeker C."/>
            <person name="Pinto D."/>
            <person name="Vollmers J."/>
            <person name="Rivas-Marin E."/>
            <person name="Kohn T."/>
            <person name="Peeters S.H."/>
            <person name="Heuer A."/>
            <person name="Rast P."/>
            <person name="Oberbeckmann S."/>
            <person name="Bunk B."/>
            <person name="Jeske O."/>
            <person name="Meyerdierks A."/>
            <person name="Storesund J.E."/>
            <person name="Kallscheuer N."/>
            <person name="Luecker S."/>
            <person name="Lage O.M."/>
            <person name="Pohl T."/>
            <person name="Merkel B.J."/>
            <person name="Hornburger P."/>
            <person name="Mueller R.-W."/>
            <person name="Bruemmer F."/>
            <person name="Labrenz M."/>
            <person name="Spormann A.M."/>
            <person name="Op Den Camp H."/>
            <person name="Overmann J."/>
            <person name="Amann R."/>
            <person name="Jetten M.S.M."/>
            <person name="Mascher T."/>
            <person name="Medema M.H."/>
            <person name="Devos D.P."/>
            <person name="Kaster A.-K."/>
            <person name="Ovreas L."/>
            <person name="Rohde M."/>
            <person name="Galperin M.Y."/>
            <person name="Jogler C."/>
        </authorList>
    </citation>
    <scope>NUCLEOTIDE SEQUENCE [LARGE SCALE GENOMIC DNA]</scope>
    <source>
        <strain evidence="1 2">Pla100</strain>
    </source>
</reference>
<comment type="caution">
    <text evidence="1">The sequence shown here is derived from an EMBL/GenBank/DDBJ whole genome shotgun (WGS) entry which is preliminary data.</text>
</comment>
<name>A0A5C6ATY4_9BACT</name>
<dbReference type="Proteomes" id="UP000316213">
    <property type="component" value="Unassembled WGS sequence"/>
</dbReference>
<accession>A0A5C6ATY4</accession>